<dbReference type="Pfam" id="PF06961">
    <property type="entry name" value="DUF1294"/>
    <property type="match status" value="1"/>
</dbReference>
<keyword evidence="1" id="KW-1133">Transmembrane helix</keyword>
<dbReference type="Proteomes" id="UP000430634">
    <property type="component" value="Unassembled WGS sequence"/>
</dbReference>
<keyword evidence="1" id="KW-0472">Membrane</keyword>
<sequence>MPRTRATSCSCSRKARCAPAKWRRRRRTKSRPHWDCAISDPFVFDEALTGTLLAVVLGWYLLASAACYVAYARDKSAARQGRRRTPERTLLLLGVVGGWPGGLLAQRRLRHKTVKASFQAWFWLSVIANVMLVLIL</sequence>
<dbReference type="OrthoDB" id="72963at2"/>
<name>A0A6I3T2Q2_9BURK</name>
<keyword evidence="1" id="KW-0812">Transmembrane</keyword>
<feature type="transmembrane region" description="Helical" evidence="1">
    <location>
        <begin position="118"/>
        <end position="135"/>
    </location>
</feature>
<dbReference type="InterPro" id="IPR010718">
    <property type="entry name" value="DUF1294"/>
</dbReference>
<comment type="caution">
    <text evidence="2">The sequence shown here is derived from an EMBL/GenBank/DDBJ whole genome shotgun (WGS) entry which is preliminary data.</text>
</comment>
<gene>
    <name evidence="2" type="ORF">GM672_20875</name>
</gene>
<dbReference type="EMBL" id="WNKZ01000074">
    <property type="protein sequence ID" value="MTV55185.1"/>
    <property type="molecule type" value="Genomic_DNA"/>
</dbReference>
<organism evidence="2 3">
    <name type="scientific">Pseudoduganella buxea</name>
    <dbReference type="NCBI Taxonomy" id="1949069"/>
    <lineage>
        <taxon>Bacteria</taxon>
        <taxon>Pseudomonadati</taxon>
        <taxon>Pseudomonadota</taxon>
        <taxon>Betaproteobacteria</taxon>
        <taxon>Burkholderiales</taxon>
        <taxon>Oxalobacteraceae</taxon>
        <taxon>Telluria group</taxon>
        <taxon>Pseudoduganella</taxon>
    </lineage>
</organism>
<evidence type="ECO:0000313" key="2">
    <source>
        <dbReference type="EMBL" id="MTV55185.1"/>
    </source>
</evidence>
<proteinExistence type="predicted"/>
<evidence type="ECO:0000313" key="3">
    <source>
        <dbReference type="Proteomes" id="UP000430634"/>
    </source>
</evidence>
<protein>
    <submittedName>
        <fullName evidence="2">DUF1294 domain-containing protein</fullName>
    </submittedName>
</protein>
<reference evidence="2 3" key="1">
    <citation type="submission" date="2019-11" db="EMBL/GenBank/DDBJ databases">
        <title>Type strains purchased from KCTC, JCM and DSMZ.</title>
        <authorList>
            <person name="Lu H."/>
        </authorList>
    </citation>
    <scope>NUCLEOTIDE SEQUENCE [LARGE SCALE GENOMIC DNA]</scope>
    <source>
        <strain evidence="2 3">KCTC 52429</strain>
    </source>
</reference>
<accession>A0A6I3T2Q2</accession>
<feature type="transmembrane region" description="Helical" evidence="1">
    <location>
        <begin position="47"/>
        <end position="69"/>
    </location>
</feature>
<dbReference type="AlphaFoldDB" id="A0A6I3T2Q2"/>
<evidence type="ECO:0000256" key="1">
    <source>
        <dbReference type="SAM" id="Phobius"/>
    </source>
</evidence>